<evidence type="ECO:0000256" key="2">
    <source>
        <dbReference type="SAM" id="Phobius"/>
    </source>
</evidence>
<proteinExistence type="predicted"/>
<reference evidence="3" key="1">
    <citation type="journal article" date="2020" name="Nature">
        <title>Giant virus diversity and host interactions through global metagenomics.</title>
        <authorList>
            <person name="Schulz F."/>
            <person name="Roux S."/>
            <person name="Paez-Espino D."/>
            <person name="Jungbluth S."/>
            <person name="Walsh D.A."/>
            <person name="Denef V.J."/>
            <person name="McMahon K.D."/>
            <person name="Konstantinidis K.T."/>
            <person name="Eloe-Fadrosh E.A."/>
            <person name="Kyrpides N.C."/>
            <person name="Woyke T."/>
        </authorList>
    </citation>
    <scope>NUCLEOTIDE SEQUENCE</scope>
    <source>
        <strain evidence="3">GVMAG-M-3300027770-73</strain>
    </source>
</reference>
<evidence type="ECO:0000256" key="1">
    <source>
        <dbReference type="SAM" id="MobiDB-lite"/>
    </source>
</evidence>
<dbReference type="AlphaFoldDB" id="A0A6C0LDX5"/>
<feature type="transmembrane region" description="Helical" evidence="2">
    <location>
        <begin position="12"/>
        <end position="40"/>
    </location>
</feature>
<protein>
    <submittedName>
        <fullName evidence="3">Uncharacterized protein</fullName>
    </submittedName>
</protein>
<keyword evidence="2" id="KW-0812">Transmembrane</keyword>
<feature type="transmembrane region" description="Helical" evidence="2">
    <location>
        <begin position="46"/>
        <end position="66"/>
    </location>
</feature>
<feature type="region of interest" description="Disordered" evidence="1">
    <location>
        <begin position="75"/>
        <end position="99"/>
    </location>
</feature>
<keyword evidence="2" id="KW-0472">Membrane</keyword>
<dbReference type="EMBL" id="MN740471">
    <property type="protein sequence ID" value="QHU28245.1"/>
    <property type="molecule type" value="Genomic_DNA"/>
</dbReference>
<organism evidence="3">
    <name type="scientific">viral metagenome</name>
    <dbReference type="NCBI Taxonomy" id="1070528"/>
    <lineage>
        <taxon>unclassified sequences</taxon>
        <taxon>metagenomes</taxon>
        <taxon>organismal metagenomes</taxon>
    </lineage>
</organism>
<sequence>MANLLNNKTVFYIILFLSITNIIGDFILGSYVSILLFLVVGALTYLYVKNMTVVLVVPLIISNVFMMGKRVEGMTNSDTTNTDKKTKTTSKVSSPLDNTHTTTSTAVAAAAADHSIIAPEDQEPEPMNAEVQKDGFKKRNRIDYASTIEESYGNLSQILGSDGIKGLTDDTRKLMKQQMQLAEAMKSMTPIVQQAQDMLQGLDLKNLGGIADLAKQFTGGKKD</sequence>
<name>A0A6C0LDX5_9ZZZZ</name>
<evidence type="ECO:0000313" key="3">
    <source>
        <dbReference type="EMBL" id="QHU28245.1"/>
    </source>
</evidence>
<accession>A0A6C0LDX5</accession>
<keyword evidence="2" id="KW-1133">Transmembrane helix</keyword>